<dbReference type="SUPFAM" id="SSF51197">
    <property type="entry name" value="Clavaminate synthase-like"/>
    <property type="match status" value="1"/>
</dbReference>
<dbReference type="Pfam" id="PF05118">
    <property type="entry name" value="Asp_Arg_Hydrox"/>
    <property type="match status" value="1"/>
</dbReference>
<accession>A0A150PNC4</accession>
<dbReference type="InterPro" id="IPR007803">
    <property type="entry name" value="Asp/Arg/Pro-Hydrxlase"/>
</dbReference>
<comment type="caution">
    <text evidence="2">The sequence shown here is derived from an EMBL/GenBank/DDBJ whole genome shotgun (WGS) entry which is preliminary data.</text>
</comment>
<protein>
    <recommendedName>
        <fullName evidence="1">Aspartyl/asparaginy/proline hydroxylase domain-containing protein</fullName>
    </recommendedName>
</protein>
<evidence type="ECO:0000313" key="3">
    <source>
        <dbReference type="Proteomes" id="UP000075420"/>
    </source>
</evidence>
<organism evidence="2 3">
    <name type="scientific">Sorangium cellulosum</name>
    <name type="common">Polyangium cellulosum</name>
    <dbReference type="NCBI Taxonomy" id="56"/>
    <lineage>
        <taxon>Bacteria</taxon>
        <taxon>Pseudomonadati</taxon>
        <taxon>Myxococcota</taxon>
        <taxon>Polyangia</taxon>
        <taxon>Polyangiales</taxon>
        <taxon>Polyangiaceae</taxon>
        <taxon>Sorangium</taxon>
    </lineage>
</organism>
<evidence type="ECO:0000259" key="1">
    <source>
        <dbReference type="Pfam" id="PF05118"/>
    </source>
</evidence>
<reference evidence="2 3" key="1">
    <citation type="submission" date="2014-02" db="EMBL/GenBank/DDBJ databases">
        <title>The small core and large imbalanced accessory genome model reveals a collaborative survival strategy of Sorangium cellulosum strains in nature.</title>
        <authorList>
            <person name="Han K."/>
            <person name="Peng R."/>
            <person name="Blom J."/>
            <person name="Li Y.-Z."/>
        </authorList>
    </citation>
    <scope>NUCLEOTIDE SEQUENCE [LARGE SCALE GENOMIC DNA]</scope>
    <source>
        <strain evidence="2 3">So0157-25</strain>
    </source>
</reference>
<name>A0A150PNC4_SORCE</name>
<sequence length="284" mass="32163">MLQYTSQLRAIPRDVVDGMLDDVARAGIPWTENYSRYQSGGWKTAALYNASGDSQENDLADCAPIPTEVVPRLPRVRAFIEGSGLKLMWVRLLRLDPGAFLWEHTDYGAHNLSRVPRLRLHVPLKTNPDALIVLPSRSVHMKPGFLWKLSPHETRHGACNRGSEERIHLILDCYMNGHLEELVAREFLQPDAVREKTGLTEERFAELCRDADALMRGGRESAAEDLLRKVFHSHDLGALSSYDLLARYFEARGDAARRDHWLGEKITFLNINVPGHPFHQPSLA</sequence>
<dbReference type="Proteomes" id="UP000075420">
    <property type="component" value="Unassembled WGS sequence"/>
</dbReference>
<gene>
    <name evidence="2" type="ORF">BE08_39835</name>
</gene>
<dbReference type="InterPro" id="IPR027443">
    <property type="entry name" value="IPNS-like_sf"/>
</dbReference>
<evidence type="ECO:0000313" key="2">
    <source>
        <dbReference type="EMBL" id="KYF57153.1"/>
    </source>
</evidence>
<feature type="domain" description="Aspartyl/asparaginy/proline hydroxylase" evidence="1">
    <location>
        <begin position="31"/>
        <end position="174"/>
    </location>
</feature>
<dbReference type="EMBL" id="JELY01001029">
    <property type="protein sequence ID" value="KYF57153.1"/>
    <property type="molecule type" value="Genomic_DNA"/>
</dbReference>
<proteinExistence type="predicted"/>
<dbReference type="AlphaFoldDB" id="A0A150PNC4"/>
<dbReference type="Gene3D" id="2.60.120.330">
    <property type="entry name" value="B-lactam Antibiotic, Isopenicillin N Synthase, Chain"/>
    <property type="match status" value="1"/>
</dbReference>